<dbReference type="GO" id="GO:0050793">
    <property type="term" value="P:regulation of developmental process"/>
    <property type="evidence" value="ECO:0007669"/>
    <property type="project" value="UniProtKB-ARBA"/>
</dbReference>
<keyword evidence="7" id="KW-0378">Hydrolase</keyword>
<keyword evidence="12" id="KW-0539">Nucleus</keyword>
<dbReference type="PANTHER" id="PTHR10625">
    <property type="entry name" value="HISTONE DEACETYLASE HDAC1-RELATED"/>
    <property type="match status" value="1"/>
</dbReference>
<comment type="cofactor">
    <cofactor evidence="1">
        <name>Zn(2+)</name>
        <dbReference type="ChEBI" id="CHEBI:29105"/>
    </cofactor>
</comment>
<evidence type="ECO:0000256" key="6">
    <source>
        <dbReference type="ARBA" id="ARBA00022723"/>
    </source>
</evidence>
<evidence type="ECO:0000256" key="11">
    <source>
        <dbReference type="ARBA" id="ARBA00023163"/>
    </source>
</evidence>
<sequence length="659" mass="73215">MEVAEDIDCENKSQQQKRTRRVGLLYDERMCKHSTPDGDPHPENPNRIKAIWNKLQSAAIPQRCVVLEAKEAEDKHILSVHTKKHVDLIRNISSKQFNSRRNRIASKFNSIYLNEGSSEAAYLAAGSAIEVAERVAKGELDSAMAIIRPPGHHAEQDEAMGFCLYNNVAIAASVLLNEKPELGINKILIVDWDVHHGNGTQKMFWKDPRVLFFSVHRHEFGSFYPANGDGFYTMIGEGPGAGYNINVPWENGRCGDADYFAVWDHILVPVAKEFNPDLIIVSAGFDAAAGDPLGGCRVTPYGYAVMLKKLMSFANGKIVLALEGGYNLESIASSTLSCVEVLLDDNPIHGSSEAYPFESTWRVIQAYIVTSSSDSEAEDNEDPKIISKHLEDVLQDVIEPFSKLKVDGSIQDHVASNSCTWRSELSKVDIWYASFGSNLCLERFLCYIKGGQMEGMKTPFPGCADKTPPKEIVWKTFPRRLFFGRESTHTWGPGGVAFLNPESNIRDKAYMCLYRITLEQFNDVLVQENVVSFPVNSPLFDLTGLDSVTREEPHSLQVHLKECWYSNVVYLGKEHDIPILTMTCTKSEMDGYKSGEFPLCAPAKNYVNTIARGLVEGKQLSQEAAMAYLQEASGLGPKVQYSLFQGVKKLASSISGVAN</sequence>
<evidence type="ECO:0000256" key="9">
    <source>
        <dbReference type="ARBA" id="ARBA00022853"/>
    </source>
</evidence>
<dbReference type="InterPro" id="IPR000286">
    <property type="entry name" value="HDACs"/>
</dbReference>
<dbReference type="EMBL" id="RDQH01000332">
    <property type="protein sequence ID" value="RXH96436.1"/>
    <property type="molecule type" value="Genomic_DNA"/>
</dbReference>
<dbReference type="STRING" id="3750.A0A498JN27"/>
<keyword evidence="10" id="KW-0805">Transcription regulation</keyword>
<evidence type="ECO:0000256" key="8">
    <source>
        <dbReference type="ARBA" id="ARBA00022833"/>
    </source>
</evidence>
<keyword evidence="11" id="KW-0804">Transcription</keyword>
<dbReference type="FunFam" id="3.40.800.20:FF:000014">
    <property type="entry name" value="Histone deacetylase 15"/>
    <property type="match status" value="1"/>
</dbReference>
<evidence type="ECO:0000256" key="5">
    <source>
        <dbReference type="ARBA" id="ARBA00022491"/>
    </source>
</evidence>
<evidence type="ECO:0000256" key="14">
    <source>
        <dbReference type="SAM" id="MobiDB-lite"/>
    </source>
</evidence>
<dbReference type="GO" id="GO:0005737">
    <property type="term" value="C:cytoplasm"/>
    <property type="evidence" value="ECO:0007669"/>
    <property type="project" value="UniProtKB-ARBA"/>
</dbReference>
<evidence type="ECO:0000259" key="15">
    <source>
        <dbReference type="Pfam" id="PF00850"/>
    </source>
</evidence>
<comment type="caution">
    <text evidence="16">The sequence shown here is derived from an EMBL/GenBank/DDBJ whole genome shotgun (WGS) entry which is preliminary data.</text>
</comment>
<dbReference type="Pfam" id="PF00850">
    <property type="entry name" value="Hist_deacetyl"/>
    <property type="match status" value="1"/>
</dbReference>
<evidence type="ECO:0000256" key="13">
    <source>
        <dbReference type="ARBA" id="ARBA00049416"/>
    </source>
</evidence>
<reference evidence="16 17" key="1">
    <citation type="submission" date="2018-10" db="EMBL/GenBank/DDBJ databases">
        <title>A high-quality apple genome assembly.</title>
        <authorList>
            <person name="Hu J."/>
        </authorList>
    </citation>
    <scope>NUCLEOTIDE SEQUENCE [LARGE SCALE GENOMIC DNA]</scope>
    <source>
        <strain evidence="17">cv. HFTH1</strain>
        <tissue evidence="16">Young leaf</tissue>
    </source>
</reference>
<comment type="catalytic activity">
    <reaction evidence="13">
        <text>N(6)-acetyl-L-lysyl-[histone] + H2O = L-lysyl-[histone] + acetate</text>
        <dbReference type="Rhea" id="RHEA:58196"/>
        <dbReference type="Rhea" id="RHEA-COMP:9845"/>
        <dbReference type="Rhea" id="RHEA-COMP:11338"/>
        <dbReference type="ChEBI" id="CHEBI:15377"/>
        <dbReference type="ChEBI" id="CHEBI:29969"/>
        <dbReference type="ChEBI" id="CHEBI:30089"/>
        <dbReference type="ChEBI" id="CHEBI:61930"/>
        <dbReference type="EC" id="3.5.1.98"/>
    </reaction>
    <physiologicalReaction direction="left-to-right" evidence="13">
        <dbReference type="Rhea" id="RHEA:58197"/>
    </physiologicalReaction>
</comment>
<dbReference type="PRINTS" id="PR01270">
    <property type="entry name" value="HDASUPER"/>
</dbReference>
<dbReference type="GO" id="GO:0000118">
    <property type="term" value="C:histone deacetylase complex"/>
    <property type="evidence" value="ECO:0007669"/>
    <property type="project" value="TreeGrafter"/>
</dbReference>
<dbReference type="Gene3D" id="3.40.800.20">
    <property type="entry name" value="Histone deacetylase domain"/>
    <property type="match status" value="1"/>
</dbReference>
<keyword evidence="6" id="KW-0479">Metal-binding</keyword>
<evidence type="ECO:0000256" key="1">
    <source>
        <dbReference type="ARBA" id="ARBA00001947"/>
    </source>
</evidence>
<dbReference type="GO" id="GO:0040029">
    <property type="term" value="P:epigenetic regulation of gene expression"/>
    <property type="evidence" value="ECO:0007669"/>
    <property type="project" value="TreeGrafter"/>
</dbReference>
<dbReference type="Proteomes" id="UP000290289">
    <property type="component" value="Chromosome 6"/>
</dbReference>
<dbReference type="InterPro" id="IPR023801">
    <property type="entry name" value="His_deacetylse_dom"/>
</dbReference>
<name>A0A498JN27_MALDO</name>
<gene>
    <name evidence="16" type="ORF">DVH24_008940</name>
</gene>
<evidence type="ECO:0000313" key="17">
    <source>
        <dbReference type="Proteomes" id="UP000290289"/>
    </source>
</evidence>
<dbReference type="SUPFAM" id="SSF52768">
    <property type="entry name" value="Arginase/deacetylase"/>
    <property type="match status" value="1"/>
</dbReference>
<dbReference type="Gene3D" id="3.10.490.10">
    <property type="entry name" value="Gamma-glutamyl cyclotransferase-like"/>
    <property type="match status" value="1"/>
</dbReference>
<proteinExistence type="inferred from homology"/>
<keyword evidence="9" id="KW-0156">Chromatin regulator</keyword>
<feature type="region of interest" description="Disordered" evidence="14">
    <location>
        <begin position="1"/>
        <end position="20"/>
    </location>
</feature>
<evidence type="ECO:0000256" key="7">
    <source>
        <dbReference type="ARBA" id="ARBA00022801"/>
    </source>
</evidence>
<dbReference type="GO" id="GO:0141221">
    <property type="term" value="F:histone deacetylase activity, hydrolytic mechanism"/>
    <property type="evidence" value="ECO:0007669"/>
    <property type="project" value="UniProtKB-EC"/>
</dbReference>
<dbReference type="InterPro" id="IPR037138">
    <property type="entry name" value="His_deacetylse_dom_sf"/>
</dbReference>
<evidence type="ECO:0000256" key="4">
    <source>
        <dbReference type="ARBA" id="ARBA00012111"/>
    </source>
</evidence>
<keyword evidence="5" id="KW-0678">Repressor</keyword>
<comment type="similarity">
    <text evidence="3">Belongs to the histone deacetylase family. HD type 2 subfamily.</text>
</comment>
<comment type="subcellular location">
    <subcellularLocation>
        <location evidence="2">Nucleus</location>
    </subcellularLocation>
</comment>
<evidence type="ECO:0000256" key="10">
    <source>
        <dbReference type="ARBA" id="ARBA00023015"/>
    </source>
</evidence>
<protein>
    <recommendedName>
        <fullName evidence="4">histone deacetylase</fullName>
        <ecNumber evidence="4">3.5.1.98</ecNumber>
    </recommendedName>
</protein>
<evidence type="ECO:0000256" key="2">
    <source>
        <dbReference type="ARBA" id="ARBA00004123"/>
    </source>
</evidence>
<keyword evidence="8" id="KW-0862">Zinc</keyword>
<dbReference type="EC" id="3.5.1.98" evidence="4"/>
<accession>A0A498JN27</accession>
<dbReference type="InterPro" id="IPR023696">
    <property type="entry name" value="Ureohydrolase_dom_sf"/>
</dbReference>
<evidence type="ECO:0000256" key="3">
    <source>
        <dbReference type="ARBA" id="ARBA00007738"/>
    </source>
</evidence>
<dbReference type="AlphaFoldDB" id="A0A498JN27"/>
<feature type="domain" description="Histone deacetylase" evidence="15">
    <location>
        <begin position="41"/>
        <end position="341"/>
    </location>
</feature>
<organism evidence="16 17">
    <name type="scientific">Malus domestica</name>
    <name type="common">Apple</name>
    <name type="synonym">Pyrus malus</name>
    <dbReference type="NCBI Taxonomy" id="3750"/>
    <lineage>
        <taxon>Eukaryota</taxon>
        <taxon>Viridiplantae</taxon>
        <taxon>Streptophyta</taxon>
        <taxon>Embryophyta</taxon>
        <taxon>Tracheophyta</taxon>
        <taxon>Spermatophyta</taxon>
        <taxon>Magnoliopsida</taxon>
        <taxon>eudicotyledons</taxon>
        <taxon>Gunneridae</taxon>
        <taxon>Pentapetalae</taxon>
        <taxon>rosids</taxon>
        <taxon>fabids</taxon>
        <taxon>Rosales</taxon>
        <taxon>Rosaceae</taxon>
        <taxon>Amygdaloideae</taxon>
        <taxon>Maleae</taxon>
        <taxon>Malus</taxon>
    </lineage>
</organism>
<dbReference type="PANTHER" id="PTHR10625:SF25">
    <property type="entry name" value="HISTONE DEACETYLASE 18-RELATED"/>
    <property type="match status" value="1"/>
</dbReference>
<dbReference type="GO" id="GO:0046872">
    <property type="term" value="F:metal ion binding"/>
    <property type="evidence" value="ECO:0007669"/>
    <property type="project" value="UniProtKB-KW"/>
</dbReference>
<keyword evidence="17" id="KW-1185">Reference proteome</keyword>
<evidence type="ECO:0000313" key="16">
    <source>
        <dbReference type="EMBL" id="RXH96436.1"/>
    </source>
</evidence>
<evidence type="ECO:0000256" key="12">
    <source>
        <dbReference type="ARBA" id="ARBA00023242"/>
    </source>
</evidence>